<evidence type="ECO:0000313" key="3">
    <source>
        <dbReference type="EMBL" id="MDL2081822.1"/>
    </source>
</evidence>
<protein>
    <recommendedName>
        <fullName evidence="5">Cytochrome C oxidase subunit I</fullName>
    </recommendedName>
</protein>
<comment type="caution">
    <text evidence="3">The sequence shown here is derived from an EMBL/GenBank/DDBJ whole genome shotgun (WGS) entry which is preliminary data.</text>
</comment>
<keyword evidence="2" id="KW-1133">Transmembrane helix</keyword>
<evidence type="ECO:0008006" key="5">
    <source>
        <dbReference type="Google" id="ProtNLM"/>
    </source>
</evidence>
<dbReference type="Proteomes" id="UP001241926">
    <property type="component" value="Unassembled WGS sequence"/>
</dbReference>
<accession>A0ABT7JBV8</accession>
<keyword evidence="1" id="KW-0175">Coiled coil</keyword>
<sequence length="112" mass="12404">MTAGGDPGWVGQVEGYLLVAATREEGRTAAERFCASLDAWLTETQREEVERRFAAEYAALARQSWERTARRAEEVRGEYEERYRALRCRLMAAGLLVGVGLAAVAGILAVIR</sequence>
<feature type="coiled-coil region" evidence="1">
    <location>
        <begin position="62"/>
        <end position="89"/>
    </location>
</feature>
<keyword evidence="4" id="KW-1185">Reference proteome</keyword>
<evidence type="ECO:0000256" key="1">
    <source>
        <dbReference type="SAM" id="Coils"/>
    </source>
</evidence>
<organism evidence="3 4">
    <name type="scientific">Streptomyces fuscus</name>
    <dbReference type="NCBI Taxonomy" id="3048495"/>
    <lineage>
        <taxon>Bacteria</taxon>
        <taxon>Bacillati</taxon>
        <taxon>Actinomycetota</taxon>
        <taxon>Actinomycetes</taxon>
        <taxon>Kitasatosporales</taxon>
        <taxon>Streptomycetaceae</taxon>
        <taxon>Streptomyces</taxon>
    </lineage>
</organism>
<name>A0ABT7JBV8_9ACTN</name>
<reference evidence="3 4" key="1">
    <citation type="submission" date="2023-05" db="EMBL/GenBank/DDBJ databases">
        <title>Streptomyces fuscus sp. nov., a brown-black pigment producing actinomyces isolated from dry sand of Sea duck farm.</title>
        <authorList>
            <person name="Xie J."/>
            <person name="Shen N."/>
        </authorList>
    </citation>
    <scope>NUCLEOTIDE SEQUENCE [LARGE SCALE GENOMIC DNA]</scope>
    <source>
        <strain evidence="3 4">GXMU-J15</strain>
    </source>
</reference>
<proteinExistence type="predicted"/>
<keyword evidence="2" id="KW-0812">Transmembrane</keyword>
<evidence type="ECO:0000313" key="4">
    <source>
        <dbReference type="Proteomes" id="UP001241926"/>
    </source>
</evidence>
<keyword evidence="2" id="KW-0472">Membrane</keyword>
<dbReference type="EMBL" id="JASJUS010000057">
    <property type="protein sequence ID" value="MDL2081822.1"/>
    <property type="molecule type" value="Genomic_DNA"/>
</dbReference>
<evidence type="ECO:0000256" key="2">
    <source>
        <dbReference type="SAM" id="Phobius"/>
    </source>
</evidence>
<feature type="transmembrane region" description="Helical" evidence="2">
    <location>
        <begin position="90"/>
        <end position="111"/>
    </location>
</feature>
<gene>
    <name evidence="3" type="ORF">QNN03_35890</name>
</gene>
<dbReference type="RefSeq" id="WP_285437061.1">
    <property type="nucleotide sequence ID" value="NZ_JASJUS010000057.1"/>
</dbReference>